<dbReference type="Pfam" id="PF17932">
    <property type="entry name" value="TetR_C_24"/>
    <property type="match status" value="1"/>
</dbReference>
<keyword evidence="5" id="KW-1185">Reference proteome</keyword>
<dbReference type="InterPro" id="IPR001647">
    <property type="entry name" value="HTH_TetR"/>
</dbReference>
<dbReference type="PRINTS" id="PR00455">
    <property type="entry name" value="HTHTETR"/>
</dbReference>
<evidence type="ECO:0000259" key="3">
    <source>
        <dbReference type="PROSITE" id="PS50977"/>
    </source>
</evidence>
<dbReference type="EMBL" id="RPFW01000005">
    <property type="protein sequence ID" value="TVZ02563.1"/>
    <property type="molecule type" value="Genomic_DNA"/>
</dbReference>
<evidence type="ECO:0000256" key="2">
    <source>
        <dbReference type="PROSITE-ProRule" id="PRU00335"/>
    </source>
</evidence>
<dbReference type="InterPro" id="IPR009057">
    <property type="entry name" value="Homeodomain-like_sf"/>
</dbReference>
<dbReference type="GO" id="GO:0000976">
    <property type="term" value="F:transcription cis-regulatory region binding"/>
    <property type="evidence" value="ECO:0007669"/>
    <property type="project" value="TreeGrafter"/>
</dbReference>
<protein>
    <submittedName>
        <fullName evidence="4">TetR/AcrR family transcriptional regulator</fullName>
    </submittedName>
</protein>
<name>A0A6P2BZF6_9ACTN</name>
<dbReference type="InterPro" id="IPR036271">
    <property type="entry name" value="Tet_transcr_reg_TetR-rel_C_sf"/>
</dbReference>
<dbReference type="InterPro" id="IPR041490">
    <property type="entry name" value="KstR2_TetR_C"/>
</dbReference>
<dbReference type="AlphaFoldDB" id="A0A6P2BZF6"/>
<dbReference type="SUPFAM" id="SSF46689">
    <property type="entry name" value="Homeodomain-like"/>
    <property type="match status" value="1"/>
</dbReference>
<evidence type="ECO:0000313" key="5">
    <source>
        <dbReference type="Proteomes" id="UP000460272"/>
    </source>
</evidence>
<comment type="caution">
    <text evidence="4">The sequence shown here is derived from an EMBL/GenBank/DDBJ whole genome shotgun (WGS) entry which is preliminary data.</text>
</comment>
<dbReference type="Pfam" id="PF00440">
    <property type="entry name" value="TetR_N"/>
    <property type="match status" value="1"/>
</dbReference>
<dbReference type="Proteomes" id="UP000460272">
    <property type="component" value="Unassembled WGS sequence"/>
</dbReference>
<dbReference type="SUPFAM" id="SSF48498">
    <property type="entry name" value="Tetracyclin repressor-like, C-terminal domain"/>
    <property type="match status" value="1"/>
</dbReference>
<feature type="DNA-binding region" description="H-T-H motif" evidence="2">
    <location>
        <begin position="34"/>
        <end position="53"/>
    </location>
</feature>
<dbReference type="InterPro" id="IPR050109">
    <property type="entry name" value="HTH-type_TetR-like_transc_reg"/>
</dbReference>
<sequence>MAAPQETSRAETTRARLLAAAISAFAERGYHATTTRDIAAAAGMSPAALYVHHASKEELLYEIARRGHEEVLAALKAALDAADPEPPPAGQLRATVYAFAEFHVRSHTSARVINYELAALTREHYAEIHAARRQIEGTFRGIIERGIGDGSFDLADARMPALAIVSLGVDITRWYHPGGFTAGEIAAAYADMALRIVGAR</sequence>
<dbReference type="PANTHER" id="PTHR30055">
    <property type="entry name" value="HTH-TYPE TRANSCRIPTIONAL REGULATOR RUTR"/>
    <property type="match status" value="1"/>
</dbReference>
<evidence type="ECO:0000256" key="1">
    <source>
        <dbReference type="ARBA" id="ARBA00023125"/>
    </source>
</evidence>
<dbReference type="OrthoDB" id="1669699at2"/>
<proteinExistence type="predicted"/>
<dbReference type="GO" id="GO:0003700">
    <property type="term" value="F:DNA-binding transcription factor activity"/>
    <property type="evidence" value="ECO:0007669"/>
    <property type="project" value="TreeGrafter"/>
</dbReference>
<evidence type="ECO:0000313" key="4">
    <source>
        <dbReference type="EMBL" id="TVZ02563.1"/>
    </source>
</evidence>
<dbReference type="Gene3D" id="1.10.357.10">
    <property type="entry name" value="Tetracycline Repressor, domain 2"/>
    <property type="match status" value="1"/>
</dbReference>
<dbReference type="RefSeq" id="WP_145857697.1">
    <property type="nucleotide sequence ID" value="NZ_RPFW01000005.1"/>
</dbReference>
<dbReference type="PANTHER" id="PTHR30055:SF200">
    <property type="entry name" value="HTH-TYPE TRANSCRIPTIONAL REPRESSOR BDCR"/>
    <property type="match status" value="1"/>
</dbReference>
<feature type="domain" description="HTH tetR-type" evidence="3">
    <location>
        <begin position="11"/>
        <end position="71"/>
    </location>
</feature>
<dbReference type="PROSITE" id="PS50977">
    <property type="entry name" value="HTH_TETR_2"/>
    <property type="match status" value="1"/>
</dbReference>
<reference evidence="4 5" key="1">
    <citation type="submission" date="2018-11" db="EMBL/GenBank/DDBJ databases">
        <title>Trebonia kvetii gen.nov., sp.nov., a novel acidophilic actinobacterium, and proposal of the new actinobacterial family Treboniaceae fam. nov.</title>
        <authorList>
            <person name="Rapoport D."/>
            <person name="Sagova-Mareckova M."/>
            <person name="Sedlacek I."/>
            <person name="Provaznik J."/>
            <person name="Kralova S."/>
            <person name="Pavlinic D."/>
            <person name="Benes V."/>
            <person name="Kopecky J."/>
        </authorList>
    </citation>
    <scope>NUCLEOTIDE SEQUENCE [LARGE SCALE GENOMIC DNA]</scope>
    <source>
        <strain evidence="4 5">15Tr583</strain>
    </source>
</reference>
<organism evidence="4 5">
    <name type="scientific">Trebonia kvetii</name>
    <dbReference type="NCBI Taxonomy" id="2480626"/>
    <lineage>
        <taxon>Bacteria</taxon>
        <taxon>Bacillati</taxon>
        <taxon>Actinomycetota</taxon>
        <taxon>Actinomycetes</taxon>
        <taxon>Streptosporangiales</taxon>
        <taxon>Treboniaceae</taxon>
        <taxon>Trebonia</taxon>
    </lineage>
</organism>
<keyword evidence="1 2" id="KW-0238">DNA-binding</keyword>
<accession>A0A6P2BZF6</accession>
<gene>
    <name evidence="4" type="ORF">EAS64_27690</name>
</gene>